<dbReference type="GO" id="GO:0000184">
    <property type="term" value="P:nuclear-transcribed mRNA catabolic process, nonsense-mediated decay"/>
    <property type="evidence" value="ECO:0007669"/>
    <property type="project" value="TreeGrafter"/>
</dbReference>
<dbReference type="EMBL" id="KQ247523">
    <property type="protein sequence ID" value="KNC72136.1"/>
    <property type="molecule type" value="Genomic_DNA"/>
</dbReference>
<evidence type="ECO:0000259" key="1">
    <source>
        <dbReference type="Pfam" id="PF09088"/>
    </source>
</evidence>
<dbReference type="AlphaFoldDB" id="A0A0L0F6E8"/>
<feature type="non-terminal residue" evidence="2">
    <location>
        <position position="67"/>
    </location>
</feature>
<dbReference type="GO" id="GO:0006406">
    <property type="term" value="P:mRNA export from nucleus"/>
    <property type="evidence" value="ECO:0007669"/>
    <property type="project" value="InterPro"/>
</dbReference>
<dbReference type="Proteomes" id="UP000054560">
    <property type="component" value="Unassembled WGS sequence"/>
</dbReference>
<feature type="domain" description="MIF4G-like type 1" evidence="1">
    <location>
        <begin position="10"/>
        <end position="66"/>
    </location>
</feature>
<name>A0A0L0F6E8_9EUKA</name>
<dbReference type="GO" id="GO:0005634">
    <property type="term" value="C:nucleus"/>
    <property type="evidence" value="ECO:0007669"/>
    <property type="project" value="TreeGrafter"/>
</dbReference>
<dbReference type="GO" id="GO:0000339">
    <property type="term" value="F:RNA cap binding"/>
    <property type="evidence" value="ECO:0007669"/>
    <property type="project" value="InterPro"/>
</dbReference>
<gene>
    <name evidence="2" type="ORF">SARC_15314</name>
</gene>
<dbReference type="Pfam" id="PF09088">
    <property type="entry name" value="MIF4G_like"/>
    <property type="match status" value="1"/>
</dbReference>
<dbReference type="GO" id="GO:0005846">
    <property type="term" value="C:nuclear cap binding complex"/>
    <property type="evidence" value="ECO:0007669"/>
    <property type="project" value="InterPro"/>
</dbReference>
<dbReference type="Gene3D" id="1.25.40.180">
    <property type="match status" value="1"/>
</dbReference>
<dbReference type="InterPro" id="IPR027159">
    <property type="entry name" value="CBP80"/>
</dbReference>
<protein>
    <recommendedName>
        <fullName evidence="1">MIF4G-like type 1 domain-containing protein</fullName>
    </recommendedName>
</protein>
<organism evidence="2 3">
    <name type="scientific">Sphaeroforma arctica JP610</name>
    <dbReference type="NCBI Taxonomy" id="667725"/>
    <lineage>
        <taxon>Eukaryota</taxon>
        <taxon>Ichthyosporea</taxon>
        <taxon>Ichthyophonida</taxon>
        <taxon>Sphaeroforma</taxon>
    </lineage>
</organism>
<accession>A0A0L0F6E8</accession>
<dbReference type="PANTHER" id="PTHR12412">
    <property type="entry name" value="CAP BINDING PROTEIN"/>
    <property type="match status" value="1"/>
</dbReference>
<evidence type="ECO:0000313" key="3">
    <source>
        <dbReference type="Proteomes" id="UP000054560"/>
    </source>
</evidence>
<dbReference type="GeneID" id="25915818"/>
<dbReference type="GO" id="GO:0003729">
    <property type="term" value="F:mRNA binding"/>
    <property type="evidence" value="ECO:0007669"/>
    <property type="project" value="TreeGrafter"/>
</dbReference>
<dbReference type="STRING" id="667725.A0A0L0F6E8"/>
<evidence type="ECO:0000313" key="2">
    <source>
        <dbReference type="EMBL" id="KNC72136.1"/>
    </source>
</evidence>
<keyword evidence="3" id="KW-1185">Reference proteome</keyword>
<dbReference type="OrthoDB" id="10252707at2759"/>
<dbReference type="InterPro" id="IPR016024">
    <property type="entry name" value="ARM-type_fold"/>
</dbReference>
<dbReference type="SUPFAM" id="SSF48371">
    <property type="entry name" value="ARM repeat"/>
    <property type="match status" value="1"/>
</dbReference>
<proteinExistence type="predicted"/>
<dbReference type="RefSeq" id="XP_014146038.1">
    <property type="nucleotide sequence ID" value="XM_014290563.1"/>
</dbReference>
<reference evidence="2 3" key="1">
    <citation type="submission" date="2011-02" db="EMBL/GenBank/DDBJ databases">
        <title>The Genome Sequence of Sphaeroforma arctica JP610.</title>
        <authorList>
            <consortium name="The Broad Institute Genome Sequencing Platform"/>
            <person name="Russ C."/>
            <person name="Cuomo C."/>
            <person name="Young S.K."/>
            <person name="Zeng Q."/>
            <person name="Gargeya S."/>
            <person name="Alvarado L."/>
            <person name="Berlin A."/>
            <person name="Chapman S.B."/>
            <person name="Chen Z."/>
            <person name="Freedman E."/>
            <person name="Gellesch M."/>
            <person name="Goldberg J."/>
            <person name="Griggs A."/>
            <person name="Gujja S."/>
            <person name="Heilman E."/>
            <person name="Heiman D."/>
            <person name="Howarth C."/>
            <person name="Mehta T."/>
            <person name="Neiman D."/>
            <person name="Pearson M."/>
            <person name="Roberts A."/>
            <person name="Saif S."/>
            <person name="Shea T."/>
            <person name="Shenoy N."/>
            <person name="Sisk P."/>
            <person name="Stolte C."/>
            <person name="Sykes S."/>
            <person name="White J."/>
            <person name="Yandava C."/>
            <person name="Burger G."/>
            <person name="Gray M.W."/>
            <person name="Holland P.W.H."/>
            <person name="King N."/>
            <person name="Lang F.B.F."/>
            <person name="Roger A.J."/>
            <person name="Ruiz-Trillo I."/>
            <person name="Haas B."/>
            <person name="Nusbaum C."/>
            <person name="Birren B."/>
        </authorList>
    </citation>
    <scope>NUCLEOTIDE SEQUENCE [LARGE SCALE GENOMIC DNA]</scope>
    <source>
        <strain evidence="2 3">JP610</strain>
    </source>
</reference>
<sequence length="67" mass="8169">MHNPTTNHQELCKLPESPFIGIVRAAVHLLFERVEYMDIECVQRLSAWLSWHFSNIDFKWEWHEWSE</sequence>
<dbReference type="PANTHER" id="PTHR12412:SF2">
    <property type="entry name" value="NUCLEAR CAP-BINDING PROTEIN SUBUNIT 1"/>
    <property type="match status" value="1"/>
</dbReference>
<dbReference type="InterPro" id="IPR015172">
    <property type="entry name" value="MIF4G-like_typ-1"/>
</dbReference>